<dbReference type="Proteomes" id="UP000274661">
    <property type="component" value="Unassembled WGS sequence"/>
</dbReference>
<accession>A0A429VB98</accession>
<proteinExistence type="predicted"/>
<evidence type="ECO:0000313" key="1">
    <source>
        <dbReference type="EMBL" id="RST31225.1"/>
    </source>
</evidence>
<keyword evidence="2" id="KW-1185">Reference proteome</keyword>
<organism evidence="1 2">
    <name type="scientific">Sphingomonas ginkgonis</name>
    <dbReference type="NCBI Taxonomy" id="2315330"/>
    <lineage>
        <taxon>Bacteria</taxon>
        <taxon>Pseudomonadati</taxon>
        <taxon>Pseudomonadota</taxon>
        <taxon>Alphaproteobacteria</taxon>
        <taxon>Sphingomonadales</taxon>
        <taxon>Sphingomonadaceae</taxon>
        <taxon>Sphingomonas</taxon>
    </lineage>
</organism>
<name>A0A429VB98_9SPHN</name>
<gene>
    <name evidence="1" type="ORF">HMF7854_10540</name>
</gene>
<protein>
    <submittedName>
        <fullName evidence="1">Uncharacterized protein</fullName>
    </submittedName>
</protein>
<dbReference type="AlphaFoldDB" id="A0A429VB98"/>
<evidence type="ECO:0000313" key="2">
    <source>
        <dbReference type="Proteomes" id="UP000274661"/>
    </source>
</evidence>
<sequence length="80" mass="9112">MIKRIAGSLPFRREAMDSFELSYLRSCEQRERAAAKLARSEEARRHHRQVAAVFSERIARLERSAAAPAKIPAQRAHSPL</sequence>
<reference evidence="1 2" key="1">
    <citation type="submission" date="2018-12" db="EMBL/GenBank/DDBJ databases">
        <title>Sphingomonas sp. HMF7854 Genome sequencing and assembly.</title>
        <authorList>
            <person name="Cha I."/>
            <person name="Kang H."/>
            <person name="Kim H."/>
            <person name="Kang J."/>
            <person name="Joh K."/>
        </authorList>
    </citation>
    <scope>NUCLEOTIDE SEQUENCE [LARGE SCALE GENOMIC DNA]</scope>
    <source>
        <strain evidence="1 2">HMF7854</strain>
    </source>
</reference>
<comment type="caution">
    <text evidence="1">The sequence shown here is derived from an EMBL/GenBank/DDBJ whole genome shotgun (WGS) entry which is preliminary data.</text>
</comment>
<dbReference type="EMBL" id="RWJF01000001">
    <property type="protein sequence ID" value="RST31225.1"/>
    <property type="molecule type" value="Genomic_DNA"/>
</dbReference>